<feature type="domain" description="Right handed beta helix" evidence="4">
    <location>
        <begin position="423"/>
        <end position="569"/>
    </location>
</feature>
<dbReference type="InterPro" id="IPR011050">
    <property type="entry name" value="Pectin_lyase_fold/virulence"/>
</dbReference>
<evidence type="ECO:0000259" key="4">
    <source>
        <dbReference type="Pfam" id="PF13229"/>
    </source>
</evidence>
<dbReference type="Pfam" id="PF13229">
    <property type="entry name" value="Beta_helix"/>
    <property type="match status" value="1"/>
</dbReference>
<keyword evidence="3" id="KW-1133">Transmembrane helix</keyword>
<sequence>MTLSEARNILGLKPDEDPRPHLPGLRLAREKIAEMVRTAPTEAIALRYQDNLVEFDRALAVIREHLESPPKEIPPEVAPIITPIAPEPETSAAADGGSTKSKRSLAPFVCLFLVLIAAAAGGLFYLKHLDEQEQLLREKVTRLNREGASYIENRRWADATEIYQQIETLEPDSKLVPIGRRSIEAGMLEEQKQFIGYWNGQAIAFFEADRWDDAESAARQILETYPDESEAAAMLEKISAARLAEERRQVLVEGRKQLEQRHWELAIQSAQSVLSEQPEDAEAKKLLADATAAQEKARINAAKARELFSLATQKDHGAYDQEILDLLREARALAPEDQEVATFLERMSSYSRTLRVPSEFSNPADALKQARDRDRVVIDEGTWKGPWIVNTAVELQGSGAETTIVECAGDESAAITLGPGANGARITGFTFRHNTVEAGDERYSAALVRGGEGDFADCKFQEASGHGLLVMEGGHAVVSRCKFTANGWDGIAVSGQGSLLEVKECEASANYGHGIESWDGAAMILTDNHCSNNSHNGVHASNGQSSVTMIGNELDGNREFGLVLDSAGSGRVVSNIMKGNLLGGLVVREAASGVRVAGNQALSNLGPGIVLEHGLGQEPYGTNISIENQGEAILTNANLSPNEEPPAKVPAADSSPE</sequence>
<keyword evidence="3" id="KW-0472">Membrane</keyword>
<reference evidence="5" key="1">
    <citation type="submission" date="2021-01" db="EMBL/GenBank/DDBJ databases">
        <title>Modified the classification status of verrucomicrobia.</title>
        <authorList>
            <person name="Feng X."/>
        </authorList>
    </citation>
    <scope>NUCLEOTIDE SEQUENCE</scope>
    <source>
        <strain evidence="5">KCTC 22041</strain>
    </source>
</reference>
<dbReference type="SUPFAM" id="SSF48452">
    <property type="entry name" value="TPR-like"/>
    <property type="match status" value="1"/>
</dbReference>
<feature type="region of interest" description="Disordered" evidence="2">
    <location>
        <begin position="1"/>
        <end position="23"/>
    </location>
</feature>
<dbReference type="InterPro" id="IPR051550">
    <property type="entry name" value="SCF-Subunits/Alg-Epimerases"/>
</dbReference>
<name>A0A934S6Z7_9BACT</name>
<dbReference type="SMART" id="SM00710">
    <property type="entry name" value="PbH1"/>
    <property type="match status" value="6"/>
</dbReference>
<protein>
    <submittedName>
        <fullName evidence="5">Right-handed parallel beta-helix repeat-containing protein</fullName>
    </submittedName>
</protein>
<dbReference type="SUPFAM" id="SSF51126">
    <property type="entry name" value="Pectin lyase-like"/>
    <property type="match status" value="1"/>
</dbReference>
<dbReference type="PANTHER" id="PTHR22990">
    <property type="entry name" value="F-BOX ONLY PROTEIN"/>
    <property type="match status" value="1"/>
</dbReference>
<dbReference type="RefSeq" id="WP_200266491.1">
    <property type="nucleotide sequence ID" value="NZ_JAENIJ010000001.1"/>
</dbReference>
<keyword evidence="6" id="KW-1185">Reference proteome</keyword>
<dbReference type="Pfam" id="PF13174">
    <property type="entry name" value="TPR_6"/>
    <property type="match status" value="1"/>
</dbReference>
<accession>A0A934S6Z7</accession>
<dbReference type="InterPro" id="IPR012334">
    <property type="entry name" value="Pectin_lyas_fold"/>
</dbReference>
<evidence type="ECO:0000256" key="3">
    <source>
        <dbReference type="SAM" id="Phobius"/>
    </source>
</evidence>
<dbReference type="InterPro" id="IPR011990">
    <property type="entry name" value="TPR-like_helical_dom_sf"/>
</dbReference>
<organism evidence="5 6">
    <name type="scientific">Luteolibacter pohnpeiensis</name>
    <dbReference type="NCBI Taxonomy" id="454153"/>
    <lineage>
        <taxon>Bacteria</taxon>
        <taxon>Pseudomonadati</taxon>
        <taxon>Verrucomicrobiota</taxon>
        <taxon>Verrucomicrobiia</taxon>
        <taxon>Verrucomicrobiales</taxon>
        <taxon>Verrucomicrobiaceae</taxon>
        <taxon>Luteolibacter</taxon>
    </lineage>
</organism>
<feature type="region of interest" description="Disordered" evidence="2">
    <location>
        <begin position="637"/>
        <end position="657"/>
    </location>
</feature>
<dbReference type="AlphaFoldDB" id="A0A934S6Z7"/>
<evidence type="ECO:0000313" key="6">
    <source>
        <dbReference type="Proteomes" id="UP000603141"/>
    </source>
</evidence>
<comment type="caution">
    <text evidence="5">The sequence shown here is derived from an EMBL/GenBank/DDBJ whole genome shotgun (WGS) entry which is preliminary data.</text>
</comment>
<keyword evidence="3" id="KW-0812">Transmembrane</keyword>
<proteinExistence type="predicted"/>
<evidence type="ECO:0000256" key="1">
    <source>
        <dbReference type="ARBA" id="ARBA00022737"/>
    </source>
</evidence>
<dbReference type="PANTHER" id="PTHR22990:SF15">
    <property type="entry name" value="F-BOX ONLY PROTEIN 10"/>
    <property type="match status" value="1"/>
</dbReference>
<dbReference type="EMBL" id="JAENIJ010000001">
    <property type="protein sequence ID" value="MBK1880872.1"/>
    <property type="molecule type" value="Genomic_DNA"/>
</dbReference>
<evidence type="ECO:0000313" key="5">
    <source>
        <dbReference type="EMBL" id="MBK1880872.1"/>
    </source>
</evidence>
<dbReference type="InterPro" id="IPR006626">
    <property type="entry name" value="PbH1"/>
</dbReference>
<gene>
    <name evidence="5" type="ORF">JIN85_00515</name>
</gene>
<dbReference type="Gene3D" id="2.160.20.10">
    <property type="entry name" value="Single-stranded right-handed beta-helix, Pectin lyase-like"/>
    <property type="match status" value="1"/>
</dbReference>
<dbReference type="InterPro" id="IPR039448">
    <property type="entry name" value="Beta_helix"/>
</dbReference>
<feature type="transmembrane region" description="Helical" evidence="3">
    <location>
        <begin position="105"/>
        <end position="126"/>
    </location>
</feature>
<dbReference type="Proteomes" id="UP000603141">
    <property type="component" value="Unassembled WGS sequence"/>
</dbReference>
<evidence type="ECO:0000256" key="2">
    <source>
        <dbReference type="SAM" id="MobiDB-lite"/>
    </source>
</evidence>
<dbReference type="Gene3D" id="1.25.40.10">
    <property type="entry name" value="Tetratricopeptide repeat domain"/>
    <property type="match status" value="1"/>
</dbReference>
<keyword evidence="1" id="KW-0677">Repeat</keyword>
<dbReference type="InterPro" id="IPR019734">
    <property type="entry name" value="TPR_rpt"/>
</dbReference>